<comment type="caution">
    <text evidence="2">The sequence shown here is derived from an EMBL/GenBank/DDBJ whole genome shotgun (WGS) entry which is preliminary data.</text>
</comment>
<feature type="region of interest" description="Disordered" evidence="1">
    <location>
        <begin position="152"/>
        <end position="183"/>
    </location>
</feature>
<feature type="compositionally biased region" description="Polar residues" evidence="1">
    <location>
        <begin position="222"/>
        <end position="234"/>
    </location>
</feature>
<protein>
    <recommendedName>
        <fullName evidence="4">Cep57 centrosome microtubule-binding domain-containing protein</fullName>
    </recommendedName>
</protein>
<name>A0ABR3Q6U0_9TREE</name>
<dbReference type="RefSeq" id="XP_069210105.1">
    <property type="nucleotide sequence ID" value="XM_069352687.1"/>
</dbReference>
<feature type="compositionally biased region" description="Polar residues" evidence="1">
    <location>
        <begin position="170"/>
        <end position="183"/>
    </location>
</feature>
<organism evidence="2 3">
    <name type="scientific">Vanrija albida</name>
    <dbReference type="NCBI Taxonomy" id="181172"/>
    <lineage>
        <taxon>Eukaryota</taxon>
        <taxon>Fungi</taxon>
        <taxon>Dikarya</taxon>
        <taxon>Basidiomycota</taxon>
        <taxon>Agaricomycotina</taxon>
        <taxon>Tremellomycetes</taxon>
        <taxon>Trichosporonales</taxon>
        <taxon>Trichosporonaceae</taxon>
        <taxon>Vanrija</taxon>
    </lineage>
</organism>
<evidence type="ECO:0000313" key="3">
    <source>
        <dbReference type="Proteomes" id="UP001565368"/>
    </source>
</evidence>
<feature type="compositionally biased region" description="Basic and acidic residues" evidence="1">
    <location>
        <begin position="212"/>
        <end position="221"/>
    </location>
</feature>
<evidence type="ECO:0008006" key="4">
    <source>
        <dbReference type="Google" id="ProtNLM"/>
    </source>
</evidence>
<evidence type="ECO:0000313" key="2">
    <source>
        <dbReference type="EMBL" id="KAL1410161.1"/>
    </source>
</evidence>
<feature type="compositionally biased region" description="Polar residues" evidence="1">
    <location>
        <begin position="98"/>
        <end position="111"/>
    </location>
</feature>
<proteinExistence type="predicted"/>
<evidence type="ECO:0000256" key="1">
    <source>
        <dbReference type="SAM" id="MobiDB-lite"/>
    </source>
</evidence>
<gene>
    <name evidence="2" type="ORF">Q8F55_004166</name>
</gene>
<accession>A0ABR3Q6U0</accession>
<keyword evidence="3" id="KW-1185">Reference proteome</keyword>
<dbReference type="Proteomes" id="UP001565368">
    <property type="component" value="Unassembled WGS sequence"/>
</dbReference>
<feature type="region of interest" description="Disordered" evidence="1">
    <location>
        <begin position="85"/>
        <end position="118"/>
    </location>
</feature>
<dbReference type="EMBL" id="JBBXJM010000003">
    <property type="protein sequence ID" value="KAL1410161.1"/>
    <property type="molecule type" value="Genomic_DNA"/>
</dbReference>
<dbReference type="GeneID" id="95985209"/>
<reference evidence="2 3" key="1">
    <citation type="submission" date="2023-08" db="EMBL/GenBank/DDBJ databases">
        <title>Annotated Genome Sequence of Vanrija albida AlHP1.</title>
        <authorList>
            <person name="Herzog R."/>
        </authorList>
    </citation>
    <scope>NUCLEOTIDE SEQUENCE [LARGE SCALE GENOMIC DNA]</scope>
    <source>
        <strain evidence="2 3">AlHP1</strain>
    </source>
</reference>
<feature type="region of interest" description="Disordered" evidence="1">
    <location>
        <begin position="198"/>
        <end position="235"/>
    </location>
</feature>
<feature type="region of interest" description="Disordered" evidence="1">
    <location>
        <begin position="1"/>
        <end position="58"/>
    </location>
</feature>
<sequence>MALKKWTESASAEEDGPSGVTSPGAWRHHARGASSGDNNGWFGLSELSPPGTPSDTGLLHRKLKEKEAEIIRLGNEVSKLREELSVRPTQEDLDSVRNEWQTSEELFSQSQRDNEQKHMTIENQRQYIRNLEHKLEETLGESWKEFIAPSPLGRSASFNASTPVGKPSHRSSASFKRTSRSRPISSIEIGRSLSELASLPEPEVSTPASALRRLEGTRESTESGADSPVSSLSEATKHPDYVHLGVTRPSPQQIVHGFGQTPVAERKQQRLSSGSLSNAASSQLLEQMSALAALVKALPGSVAEQIEAATDRGRERAEEANLKVEVHKQVIIELLDAAEQRAELRELRLQGILAEAKASSGQMEW</sequence>